<dbReference type="InterPro" id="IPR051804">
    <property type="entry name" value="Carb_Metab_Reg_Kinase/Isom"/>
</dbReference>
<dbReference type="GO" id="GO:0008270">
    <property type="term" value="F:zinc ion binding"/>
    <property type="evidence" value="ECO:0007669"/>
    <property type="project" value="UniProtKB-UniRule"/>
</dbReference>
<evidence type="ECO:0000313" key="12">
    <source>
        <dbReference type="EMBL" id="PTL39435.1"/>
    </source>
</evidence>
<dbReference type="InterPro" id="IPR046457">
    <property type="entry name" value="PMI_typeI_cat"/>
</dbReference>
<feature type="binding site" evidence="8">
    <location>
        <position position="99"/>
    </location>
    <ligand>
        <name>Zn(2+)</name>
        <dbReference type="ChEBI" id="CHEBI:29105"/>
    </ligand>
</feature>
<comment type="similarity">
    <text evidence="2 7">Belongs to the mannose-6-phosphate isomerase type 1 family.</text>
</comment>
<protein>
    <recommendedName>
        <fullName evidence="3 7">Mannose-6-phosphate isomerase</fullName>
        <ecNumber evidence="3 7">5.3.1.8</ecNumber>
    </recommendedName>
</protein>
<evidence type="ECO:0000259" key="11">
    <source>
        <dbReference type="Pfam" id="PF21621"/>
    </source>
</evidence>
<comment type="catalytic activity">
    <reaction evidence="1 7">
        <text>D-mannose 6-phosphate = D-fructose 6-phosphate</text>
        <dbReference type="Rhea" id="RHEA:12356"/>
        <dbReference type="ChEBI" id="CHEBI:58735"/>
        <dbReference type="ChEBI" id="CHEBI:61527"/>
        <dbReference type="EC" id="5.3.1.8"/>
    </reaction>
</comment>
<evidence type="ECO:0000256" key="6">
    <source>
        <dbReference type="ARBA" id="ARBA00023235"/>
    </source>
</evidence>
<dbReference type="InterPro" id="IPR049071">
    <property type="entry name" value="MPI_cupin_dom"/>
</dbReference>
<dbReference type="AlphaFoldDB" id="A0A2T4U7T6"/>
<feature type="binding site" evidence="8">
    <location>
        <position position="174"/>
    </location>
    <ligand>
        <name>Zn(2+)</name>
        <dbReference type="ChEBI" id="CHEBI:29105"/>
    </ligand>
</feature>
<dbReference type="GO" id="GO:0005975">
    <property type="term" value="P:carbohydrate metabolic process"/>
    <property type="evidence" value="ECO:0007669"/>
    <property type="project" value="UniProtKB-UniRule"/>
</dbReference>
<dbReference type="EMBL" id="PZJJ01000007">
    <property type="protein sequence ID" value="PTL39435.1"/>
    <property type="molecule type" value="Genomic_DNA"/>
</dbReference>
<accession>A0A2T4U7T6</accession>
<dbReference type="InterPro" id="IPR014628">
    <property type="entry name" value="Man6P_isomerase_Firm_short"/>
</dbReference>
<evidence type="ECO:0000256" key="4">
    <source>
        <dbReference type="ARBA" id="ARBA00022723"/>
    </source>
</evidence>
<reference evidence="12 13" key="1">
    <citation type="submission" date="2018-03" db="EMBL/GenBank/DDBJ databases">
        <title>Alkalicoccus saliphilus sp. nov., isolated from a mineral pool.</title>
        <authorList>
            <person name="Zhao B."/>
        </authorList>
    </citation>
    <scope>NUCLEOTIDE SEQUENCE [LARGE SCALE GENOMIC DNA]</scope>
    <source>
        <strain evidence="12 13">6AG</strain>
    </source>
</reference>
<dbReference type="InterPro" id="IPR011051">
    <property type="entry name" value="RmlC_Cupin_sf"/>
</dbReference>
<dbReference type="SUPFAM" id="SSF51182">
    <property type="entry name" value="RmlC-like cupins"/>
    <property type="match status" value="1"/>
</dbReference>
<dbReference type="Proteomes" id="UP000240509">
    <property type="component" value="Unassembled WGS sequence"/>
</dbReference>
<evidence type="ECO:0000256" key="2">
    <source>
        <dbReference type="ARBA" id="ARBA00010772"/>
    </source>
</evidence>
<feature type="domain" description="Mannose-6-phosphate isomerase cupin" evidence="11">
    <location>
        <begin position="243"/>
        <end position="315"/>
    </location>
</feature>
<dbReference type="Gene3D" id="2.60.120.10">
    <property type="entry name" value="Jelly Rolls"/>
    <property type="match status" value="2"/>
</dbReference>
<gene>
    <name evidence="12" type="primary">manA</name>
    <name evidence="12" type="ORF">C6Y45_06290</name>
</gene>
<keyword evidence="6 7" id="KW-0413">Isomerase</keyword>
<dbReference type="NCBIfam" id="TIGR00218">
    <property type="entry name" value="manA"/>
    <property type="match status" value="1"/>
</dbReference>
<evidence type="ECO:0000256" key="7">
    <source>
        <dbReference type="PIRNR" id="PIRNR036894"/>
    </source>
</evidence>
<keyword evidence="4 7" id="KW-0479">Metal-binding</keyword>
<name>A0A2T4U7T6_9BACI</name>
<evidence type="ECO:0000256" key="1">
    <source>
        <dbReference type="ARBA" id="ARBA00000757"/>
    </source>
</evidence>
<dbReference type="PANTHER" id="PTHR42742">
    <property type="entry name" value="TRANSCRIPTIONAL REPRESSOR MPRA"/>
    <property type="match status" value="1"/>
</dbReference>
<dbReference type="PIRSF" id="PIRSF036894">
    <property type="entry name" value="PMI_Firm_short"/>
    <property type="match status" value="1"/>
</dbReference>
<feature type="active site" evidence="9">
    <location>
        <position position="194"/>
    </location>
</feature>
<evidence type="ECO:0000256" key="8">
    <source>
        <dbReference type="PIRSR" id="PIRSR036894-1"/>
    </source>
</evidence>
<dbReference type="Pfam" id="PF20511">
    <property type="entry name" value="PMI_typeI_cat"/>
    <property type="match status" value="1"/>
</dbReference>
<dbReference type="InterPro" id="IPR014710">
    <property type="entry name" value="RmlC-like_jellyroll"/>
</dbReference>
<evidence type="ECO:0000256" key="3">
    <source>
        <dbReference type="ARBA" id="ARBA00011956"/>
    </source>
</evidence>
<evidence type="ECO:0000259" key="10">
    <source>
        <dbReference type="Pfam" id="PF20511"/>
    </source>
</evidence>
<keyword evidence="5 7" id="KW-0862">Zinc</keyword>
<evidence type="ECO:0000313" key="13">
    <source>
        <dbReference type="Proteomes" id="UP000240509"/>
    </source>
</evidence>
<evidence type="ECO:0000256" key="9">
    <source>
        <dbReference type="PIRSR" id="PIRSR036894-2"/>
    </source>
</evidence>
<comment type="cofactor">
    <cofactor evidence="8">
        <name>Zn(2+)</name>
        <dbReference type="ChEBI" id="CHEBI:29105"/>
    </cofactor>
    <text evidence="8">Binds 1 zinc ion per subunit.</text>
</comment>
<proteinExistence type="inferred from homology"/>
<comment type="caution">
    <text evidence="12">The sequence shown here is derived from an EMBL/GenBank/DDBJ whole genome shotgun (WGS) entry which is preliminary data.</text>
</comment>
<keyword evidence="13" id="KW-1185">Reference proteome</keyword>
<dbReference type="GO" id="GO:0004476">
    <property type="term" value="F:mannose-6-phosphate isomerase activity"/>
    <property type="evidence" value="ECO:0007669"/>
    <property type="project" value="UniProtKB-UniRule"/>
</dbReference>
<evidence type="ECO:0000256" key="5">
    <source>
        <dbReference type="ARBA" id="ARBA00022833"/>
    </source>
</evidence>
<dbReference type="Pfam" id="PF21621">
    <property type="entry name" value="MPI_cupin_dom"/>
    <property type="match status" value="1"/>
</dbReference>
<organism evidence="12 13">
    <name type="scientific">Alkalicoccus saliphilus</name>
    <dbReference type="NCBI Taxonomy" id="200989"/>
    <lineage>
        <taxon>Bacteria</taxon>
        <taxon>Bacillati</taxon>
        <taxon>Bacillota</taxon>
        <taxon>Bacilli</taxon>
        <taxon>Bacillales</taxon>
        <taxon>Bacillaceae</taxon>
        <taxon>Alkalicoccus</taxon>
    </lineage>
</organism>
<feature type="binding site" evidence="8">
    <location>
        <position position="117"/>
    </location>
    <ligand>
        <name>Zn(2+)</name>
        <dbReference type="ChEBI" id="CHEBI:29105"/>
    </ligand>
</feature>
<sequence>MGAVSFLLRMKPVFKEKVWGGNALEKEFGYPIPSENTGECWGISGHENGESIIEEGPYAGKTLRALWEEKPGLFGGGSGEFPLLVKFIDAAQDLSVQVHPDDDYARKKEGYAYGKTECWYIVSARPEAELVLGHHARSREELTRMAQSGRWDELFRRVPVKKGDFIYVPSGTVHAIGAGIVLLEVQQSSDITYRFYDYDRPDSDGSLRELHIEDSIACSMVPHEDRTPDKREWAEEDAKVEELIDSEFFSIRNITLDGKTVLRKRAPYQLITVLRGEGTAHNEKETHTFRQGDHFVVTEGTSPLHLEGNMQYIVAEPGEKA</sequence>
<dbReference type="EC" id="5.3.1.8" evidence="3 7"/>
<dbReference type="PANTHER" id="PTHR42742:SF3">
    <property type="entry name" value="FRUCTOKINASE"/>
    <property type="match status" value="1"/>
</dbReference>
<dbReference type="CDD" id="cd07010">
    <property type="entry name" value="cupin_PMI_type_I_N_bac"/>
    <property type="match status" value="1"/>
</dbReference>
<dbReference type="InterPro" id="IPR001250">
    <property type="entry name" value="Man6P_Isoase-1"/>
</dbReference>
<feature type="domain" description="Phosphomannose isomerase type I catalytic" evidence="10">
    <location>
        <begin position="7"/>
        <end position="107"/>
    </location>
</feature>